<gene>
    <name evidence="3" type="ORF">BG006_008264</name>
</gene>
<accession>A0A9P5SJZ8</accession>
<feature type="transmembrane region" description="Helical" evidence="2">
    <location>
        <begin position="74"/>
        <end position="92"/>
    </location>
</feature>
<keyword evidence="2" id="KW-1133">Transmembrane helix</keyword>
<sequence>MDIKIVSSITRLANYMPLGSYVVYTALETYSFSLGATPAPVKTIIQTPNFNYTCFYDPGTAFTYTTCTSDQSSALKVSLAIGFFLAMFLSFLKQVPKNGTPPLAIPDEDDLPPTPDEIAKENRLIAEGLRRPRHPKYRAGIVYVQGNYYYLDFGDFHVWGHAALSVVAFGTLSLFSASVSQCLFPNVRPWNFVFTQVILLVICCFIAMFWIDDPSLSIGLMVVPPTDTHPQPDPRMSIMPVSAMVVSVSSSATAVGATGTVASTGTGGSSGGGPVSRMGAISRKIINKASASFGRKSKNPTRPKSSDEIEGDDDSAEDTGYQTKGDKEELDPESSNSATAGVGATIARPQEVVRSQRDLRRQDGSDPPGHIAVKME</sequence>
<dbReference type="Proteomes" id="UP000696485">
    <property type="component" value="Unassembled WGS sequence"/>
</dbReference>
<reference evidence="3" key="1">
    <citation type="journal article" date="2020" name="Fungal Divers.">
        <title>Resolving the Mortierellaceae phylogeny through synthesis of multi-gene phylogenetics and phylogenomics.</title>
        <authorList>
            <person name="Vandepol N."/>
            <person name="Liber J."/>
            <person name="Desiro A."/>
            <person name="Na H."/>
            <person name="Kennedy M."/>
            <person name="Barry K."/>
            <person name="Grigoriev I.V."/>
            <person name="Miller A.N."/>
            <person name="O'Donnell K."/>
            <person name="Stajich J.E."/>
            <person name="Bonito G."/>
        </authorList>
    </citation>
    <scope>NUCLEOTIDE SEQUENCE</scope>
    <source>
        <strain evidence="3">NVP1</strain>
    </source>
</reference>
<organism evidence="3 4">
    <name type="scientific">Podila minutissima</name>
    <dbReference type="NCBI Taxonomy" id="64525"/>
    <lineage>
        <taxon>Eukaryota</taxon>
        <taxon>Fungi</taxon>
        <taxon>Fungi incertae sedis</taxon>
        <taxon>Mucoromycota</taxon>
        <taxon>Mortierellomycotina</taxon>
        <taxon>Mortierellomycetes</taxon>
        <taxon>Mortierellales</taxon>
        <taxon>Mortierellaceae</taxon>
        <taxon>Podila</taxon>
    </lineage>
</organism>
<keyword evidence="4" id="KW-1185">Reference proteome</keyword>
<proteinExistence type="predicted"/>
<protein>
    <submittedName>
        <fullName evidence="3">Uncharacterized protein</fullName>
    </submittedName>
</protein>
<evidence type="ECO:0000313" key="3">
    <source>
        <dbReference type="EMBL" id="KAF9328580.1"/>
    </source>
</evidence>
<feature type="transmembrane region" description="Helical" evidence="2">
    <location>
        <begin position="191"/>
        <end position="211"/>
    </location>
</feature>
<feature type="compositionally biased region" description="Basic and acidic residues" evidence="1">
    <location>
        <begin position="354"/>
        <end position="364"/>
    </location>
</feature>
<feature type="compositionally biased region" description="Acidic residues" evidence="1">
    <location>
        <begin position="308"/>
        <end position="317"/>
    </location>
</feature>
<dbReference type="EMBL" id="JAAAUY010000551">
    <property type="protein sequence ID" value="KAF9328580.1"/>
    <property type="molecule type" value="Genomic_DNA"/>
</dbReference>
<name>A0A9P5SJZ8_9FUNG</name>
<feature type="region of interest" description="Disordered" evidence="1">
    <location>
        <begin position="291"/>
        <end position="376"/>
    </location>
</feature>
<comment type="caution">
    <text evidence="3">The sequence shown here is derived from an EMBL/GenBank/DDBJ whole genome shotgun (WGS) entry which is preliminary data.</text>
</comment>
<evidence type="ECO:0000313" key="4">
    <source>
        <dbReference type="Proteomes" id="UP000696485"/>
    </source>
</evidence>
<keyword evidence="2" id="KW-0812">Transmembrane</keyword>
<evidence type="ECO:0000256" key="1">
    <source>
        <dbReference type="SAM" id="MobiDB-lite"/>
    </source>
</evidence>
<dbReference type="AlphaFoldDB" id="A0A9P5SJZ8"/>
<evidence type="ECO:0000256" key="2">
    <source>
        <dbReference type="SAM" id="Phobius"/>
    </source>
</evidence>
<feature type="transmembrane region" description="Helical" evidence="2">
    <location>
        <begin position="158"/>
        <end position="179"/>
    </location>
</feature>
<keyword evidence="2" id="KW-0472">Membrane</keyword>